<evidence type="ECO:0000256" key="1">
    <source>
        <dbReference type="ARBA" id="ARBA00023015"/>
    </source>
</evidence>
<dbReference type="Proteomes" id="UP000432715">
    <property type="component" value="Unassembled WGS sequence"/>
</dbReference>
<dbReference type="OrthoDB" id="9802328at2"/>
<dbReference type="Pfam" id="PF00392">
    <property type="entry name" value="GntR"/>
    <property type="match status" value="1"/>
</dbReference>
<keyword evidence="1" id="KW-0805">Transcription regulation</keyword>
<dbReference type="GO" id="GO:0003677">
    <property type="term" value="F:DNA binding"/>
    <property type="evidence" value="ECO:0007669"/>
    <property type="project" value="UniProtKB-KW"/>
</dbReference>
<comment type="caution">
    <text evidence="5">The sequence shown here is derived from an EMBL/GenBank/DDBJ whole genome shotgun (WGS) entry which is preliminary data.</text>
</comment>
<dbReference type="PANTHER" id="PTHR38445:SF12">
    <property type="entry name" value="GNTR-FAMILY TRANSCRIPTIONAL REGULATOR"/>
    <property type="match status" value="1"/>
</dbReference>
<organism evidence="5 6">
    <name type="scientific">Alkaliphilus pronyensis</name>
    <dbReference type="NCBI Taxonomy" id="1482732"/>
    <lineage>
        <taxon>Bacteria</taxon>
        <taxon>Bacillati</taxon>
        <taxon>Bacillota</taxon>
        <taxon>Clostridia</taxon>
        <taxon>Peptostreptococcales</taxon>
        <taxon>Natronincolaceae</taxon>
        <taxon>Alkaliphilus</taxon>
    </lineage>
</organism>
<dbReference type="PROSITE" id="PS50949">
    <property type="entry name" value="HTH_GNTR"/>
    <property type="match status" value="1"/>
</dbReference>
<feature type="domain" description="HTH gntR-type" evidence="4">
    <location>
        <begin position="11"/>
        <end position="79"/>
    </location>
</feature>
<sequence length="130" mass="14929">MLLQIQFESEIPIYQQIKNQIIRGIATGALQQGEDLPSVRQLASDIGINFHTVIKVYNQLKQEGWVIIHRKSGVMINPDLNLTKTPEYMELLDDLMKTTTAEAFMRGLTKEEFINIIEKNYDNYKTQGGK</sequence>
<dbReference type="SUPFAM" id="SSF46785">
    <property type="entry name" value="Winged helix' DNA-binding domain"/>
    <property type="match status" value="1"/>
</dbReference>
<keyword evidence="2" id="KW-0238">DNA-binding</keyword>
<keyword evidence="3" id="KW-0804">Transcription</keyword>
<evidence type="ECO:0000313" key="6">
    <source>
        <dbReference type="Proteomes" id="UP000432715"/>
    </source>
</evidence>
<protein>
    <submittedName>
        <fullName evidence="5">GntR family transcriptional regulator</fullName>
    </submittedName>
</protein>
<dbReference type="RefSeq" id="WP_151861233.1">
    <property type="nucleotide sequence ID" value="NZ_WBZC01000027.1"/>
</dbReference>
<dbReference type="Gene3D" id="1.10.10.10">
    <property type="entry name" value="Winged helix-like DNA-binding domain superfamily/Winged helix DNA-binding domain"/>
    <property type="match status" value="1"/>
</dbReference>
<keyword evidence="6" id="KW-1185">Reference proteome</keyword>
<evidence type="ECO:0000256" key="2">
    <source>
        <dbReference type="ARBA" id="ARBA00023125"/>
    </source>
</evidence>
<evidence type="ECO:0000259" key="4">
    <source>
        <dbReference type="PROSITE" id="PS50949"/>
    </source>
</evidence>
<evidence type="ECO:0000313" key="5">
    <source>
        <dbReference type="EMBL" id="KAB3534490.1"/>
    </source>
</evidence>
<accession>A0A6I0EYH1</accession>
<dbReference type="InterPro" id="IPR000524">
    <property type="entry name" value="Tscrpt_reg_HTH_GntR"/>
</dbReference>
<dbReference type="EMBL" id="WBZC01000027">
    <property type="protein sequence ID" value="KAB3534490.1"/>
    <property type="molecule type" value="Genomic_DNA"/>
</dbReference>
<proteinExistence type="predicted"/>
<dbReference type="AlphaFoldDB" id="A0A6I0EYH1"/>
<dbReference type="SMART" id="SM00345">
    <property type="entry name" value="HTH_GNTR"/>
    <property type="match status" value="1"/>
</dbReference>
<dbReference type="PANTHER" id="PTHR38445">
    <property type="entry name" value="HTH-TYPE TRANSCRIPTIONAL REPRESSOR YTRA"/>
    <property type="match status" value="1"/>
</dbReference>
<dbReference type="InterPro" id="IPR036390">
    <property type="entry name" value="WH_DNA-bd_sf"/>
</dbReference>
<dbReference type="InterPro" id="IPR036388">
    <property type="entry name" value="WH-like_DNA-bd_sf"/>
</dbReference>
<gene>
    <name evidence="5" type="ORF">F8154_08750</name>
</gene>
<reference evidence="5 6" key="1">
    <citation type="submission" date="2019-10" db="EMBL/GenBank/DDBJ databases">
        <title>Alkaliphilus serpentinus sp. nov. and Alkaliphilus pronyensis sp. nov., two novel anaerobic alkaliphilic species isolated from the serpentinized-hosted hydrothermal field of the Prony Bay (New Caledonia).</title>
        <authorList>
            <person name="Postec A."/>
        </authorList>
    </citation>
    <scope>NUCLEOTIDE SEQUENCE [LARGE SCALE GENOMIC DNA]</scope>
    <source>
        <strain evidence="5 6">LacV</strain>
    </source>
</reference>
<dbReference type="CDD" id="cd07377">
    <property type="entry name" value="WHTH_GntR"/>
    <property type="match status" value="1"/>
</dbReference>
<evidence type="ECO:0000256" key="3">
    <source>
        <dbReference type="ARBA" id="ARBA00023163"/>
    </source>
</evidence>
<dbReference type="GO" id="GO:0003700">
    <property type="term" value="F:DNA-binding transcription factor activity"/>
    <property type="evidence" value="ECO:0007669"/>
    <property type="project" value="InterPro"/>
</dbReference>
<name>A0A6I0EYH1_9FIRM</name>